<feature type="domain" description="Mixed lineage kinase" evidence="6">
    <location>
        <begin position="10"/>
        <end position="131"/>
    </location>
</feature>
<comment type="caution">
    <text evidence="8">The sequence shown here is derived from an EMBL/GenBank/DDBJ whole genome shotgun (WGS) entry which is preliminary data.</text>
</comment>
<evidence type="ECO:0000256" key="1">
    <source>
        <dbReference type="ARBA" id="ARBA00004430"/>
    </source>
</evidence>
<evidence type="ECO:0000259" key="6">
    <source>
        <dbReference type="Pfam" id="PF22215"/>
    </source>
</evidence>
<dbReference type="Gene3D" id="3.40.50.300">
    <property type="entry name" value="P-loop containing nucleotide triphosphate hydrolases"/>
    <property type="match status" value="1"/>
</dbReference>
<dbReference type="InterPro" id="IPR006553">
    <property type="entry name" value="Leu-rich_rpt_Cys-con_subtyp"/>
</dbReference>
<keyword evidence="9" id="KW-1185">Reference proteome</keyword>
<feature type="coiled-coil region" evidence="4">
    <location>
        <begin position="31"/>
        <end position="76"/>
    </location>
</feature>
<dbReference type="Gene3D" id="1.10.10.10">
    <property type="entry name" value="Winged helix-like DNA-binding domain superfamily/Winged helix DNA-binding domain"/>
    <property type="match status" value="1"/>
</dbReference>
<dbReference type="EMBL" id="CAJHUC010003103">
    <property type="protein sequence ID" value="CAD7705364.1"/>
    <property type="molecule type" value="Genomic_DNA"/>
</dbReference>
<feature type="domain" description="Disease resistance R13L4/SHOC-2-like LRR" evidence="7">
    <location>
        <begin position="811"/>
        <end position="931"/>
    </location>
</feature>
<dbReference type="GO" id="GO:0007166">
    <property type="term" value="P:cell surface receptor signaling pathway"/>
    <property type="evidence" value="ECO:0007669"/>
    <property type="project" value="InterPro"/>
</dbReference>
<name>A0A8S1JFS8_9CHLO</name>
<dbReference type="InterPro" id="IPR059179">
    <property type="entry name" value="MLKL-like_MCAfunc"/>
</dbReference>
<sequence length="1173" mass="129575">MDPLSAADVVFNHAERIMNFVAAAKTNTKKCDEVLRRVERLREVAEKIRRHPDQVLDRQIENVDRVMDNANEAAKKYCGAKKGLRRALRFIRSSQINKEFADLNASLDSVLEDLMAAMNANMRGDIWEVQTDVKRLQMPLHSLHTCMANAHVSICGQVEGVHNHLRRCMSDLEARLEERISGLGLIQQMARCAAETLRMHLPDHYISLDGRVEAVKSILQESKEKVVALVGMGGVGKTTLAKAVYNDMWPCQEFHSIGWVTVGRDADLLQCLKQVWRQLVSYEWVPCCSCTEDLKTELLNALEGRRVLLVLDDVWTVDALQTLRVTASNSGSRLLMTARNSNVAVMVGAEVYKVGLLDSKQSRELFCSCAFGVPQVPSCKLQYSKVVEEMVSHCAQLPLALHVLGSMAKGYQRMEEWESSARKLHQSRSLGAAYEDGVLSLLQASYDDLDHAQKRFFFCLVCHPEDSLVRVSELVEQWAVCQEPDDEYWDREDRYLDGYAICMQLVDRSLFMLHTTTESGEETDLLSEMSCHMHDLLREMGLQLARGDGRDVAARERLLFPGAQQIAGRTVMAKALSMCGSAMDSWPEGFLAPCLEVFVSRGSGLMKVPAGLMHSRRLRLLDLSYCPVQGIEANMEQLCSLEVLRLDGCYWITELPCHISSLKQLTVLSLRECENLWMLPDCFGELGRLHSLYIGCPRLQSLPPSIVEACSMTRLELEGCQSLVSLPLTLNLLKNLRQLKLAGCSNLEFVPDSLGSMWQLQILSTHGCTSLTQIPSTISQLEKLQTLDLGCCSSLVQIPEGIGSLQLLQTLNLGGCTCLESIPDSIDSLKHLRTLNLHLCTSLTYLPNSMGRLEHLETLDIGSCSNLLEIPDSIGLLGNLLVLDLGGCTQLAHIPHCVGSLAGLQTLNLSWCSSLTHVPDSIGFLGHLVTLDLGECEGLTSIPDSIGCLERLQVLDMRDCGSLMQIPETVGSLGQLRTLDLGGCLNLQNIPESVGLLSRLETLNLRMCSSLSHIPDGVGSLARLRTLDLGGCWRVSRLPRAIGHLSQLQTLDLGGCWGLREIPDTVTSLGRLETLDLSRCCYLGQIPEGVGSLSQLRRLYLGGCESLTRIPDGVVALSHLRTLGLMWCTSLAYIPEGLGSLAQLQPLDLEGCSSLTHLPDCVASVGQLDAEFW</sequence>
<feature type="domain" description="NB-ARC" evidence="5">
    <location>
        <begin position="211"/>
        <end position="371"/>
    </location>
</feature>
<comment type="subcellular location">
    <subcellularLocation>
        <location evidence="1">Cytoplasm</location>
        <location evidence="1">Cytoskeleton</location>
        <location evidence="1">Cilium axoneme</location>
    </subcellularLocation>
</comment>
<dbReference type="PANTHER" id="PTHR36766">
    <property type="entry name" value="PLANT BROAD-SPECTRUM MILDEW RESISTANCE PROTEIN RPW8"/>
    <property type="match status" value="1"/>
</dbReference>
<dbReference type="InterPro" id="IPR002182">
    <property type="entry name" value="NB-ARC"/>
</dbReference>
<dbReference type="InterPro" id="IPR042197">
    <property type="entry name" value="Apaf_helical"/>
</dbReference>
<dbReference type="PRINTS" id="PR00364">
    <property type="entry name" value="DISEASERSIST"/>
</dbReference>
<dbReference type="Proteomes" id="UP000708148">
    <property type="component" value="Unassembled WGS sequence"/>
</dbReference>
<dbReference type="SUPFAM" id="SSF52540">
    <property type="entry name" value="P-loop containing nucleoside triphosphate hydrolases"/>
    <property type="match status" value="1"/>
</dbReference>
<dbReference type="Gene3D" id="3.80.10.10">
    <property type="entry name" value="Ribonuclease Inhibitor"/>
    <property type="match status" value="4"/>
</dbReference>
<dbReference type="SUPFAM" id="SSF52058">
    <property type="entry name" value="L domain-like"/>
    <property type="match status" value="2"/>
</dbReference>
<evidence type="ECO:0008006" key="10">
    <source>
        <dbReference type="Google" id="ProtNLM"/>
    </source>
</evidence>
<evidence type="ECO:0000313" key="9">
    <source>
        <dbReference type="Proteomes" id="UP000708148"/>
    </source>
</evidence>
<dbReference type="Gene3D" id="1.20.930.20">
    <property type="entry name" value="Adaptor protein Cbl, N-terminal domain"/>
    <property type="match status" value="1"/>
</dbReference>
<gene>
    <name evidence="8" type="ORF">OSTQU699_LOCUS10719</name>
</gene>
<dbReference type="InterPro" id="IPR055414">
    <property type="entry name" value="LRR_R13L4/SHOC2-like"/>
</dbReference>
<dbReference type="CDD" id="cd00267">
    <property type="entry name" value="ABC_ATPase"/>
    <property type="match status" value="1"/>
</dbReference>
<organism evidence="8 9">
    <name type="scientific">Ostreobium quekettii</name>
    <dbReference type="NCBI Taxonomy" id="121088"/>
    <lineage>
        <taxon>Eukaryota</taxon>
        <taxon>Viridiplantae</taxon>
        <taxon>Chlorophyta</taxon>
        <taxon>core chlorophytes</taxon>
        <taxon>Ulvophyceae</taxon>
        <taxon>TCBD clade</taxon>
        <taxon>Bryopsidales</taxon>
        <taxon>Ostreobineae</taxon>
        <taxon>Ostreobiaceae</taxon>
        <taxon>Ostreobium</taxon>
    </lineage>
</organism>
<keyword evidence="3" id="KW-0677">Repeat</keyword>
<dbReference type="InterPro" id="IPR054000">
    <property type="entry name" value="MLKL_N"/>
</dbReference>
<dbReference type="PANTHER" id="PTHR36766:SF30">
    <property type="entry name" value="TIR-NBS TYPE DISEASE RESISTANCE PROTEIN-RELATED"/>
    <property type="match status" value="1"/>
</dbReference>
<dbReference type="GO" id="GO:0005930">
    <property type="term" value="C:axoneme"/>
    <property type="evidence" value="ECO:0007669"/>
    <property type="project" value="UniProtKB-SubCell"/>
</dbReference>
<keyword evidence="4" id="KW-0175">Coiled coil</keyword>
<dbReference type="InterPro" id="IPR027417">
    <property type="entry name" value="P-loop_NTPase"/>
</dbReference>
<dbReference type="InterPro" id="IPR032675">
    <property type="entry name" value="LRR_dom_sf"/>
</dbReference>
<keyword evidence="2" id="KW-0433">Leucine-rich repeat</keyword>
<evidence type="ECO:0000313" key="8">
    <source>
        <dbReference type="EMBL" id="CAD7705364.1"/>
    </source>
</evidence>
<accession>A0A8S1JFS8</accession>
<evidence type="ECO:0000256" key="3">
    <source>
        <dbReference type="ARBA" id="ARBA00022737"/>
    </source>
</evidence>
<dbReference type="Pfam" id="PF23598">
    <property type="entry name" value="LRR_14"/>
    <property type="match status" value="2"/>
</dbReference>
<evidence type="ECO:0000256" key="4">
    <source>
        <dbReference type="SAM" id="Coils"/>
    </source>
</evidence>
<dbReference type="SMART" id="SM00369">
    <property type="entry name" value="LRR_TYP"/>
    <property type="match status" value="9"/>
</dbReference>
<dbReference type="Gene3D" id="1.10.8.430">
    <property type="entry name" value="Helical domain of apoptotic protease-activating factors"/>
    <property type="match status" value="1"/>
</dbReference>
<evidence type="ECO:0000256" key="2">
    <source>
        <dbReference type="ARBA" id="ARBA00022614"/>
    </source>
</evidence>
<dbReference type="Pfam" id="PF00931">
    <property type="entry name" value="NB-ARC"/>
    <property type="match status" value="1"/>
</dbReference>
<dbReference type="SMART" id="SM00367">
    <property type="entry name" value="LRR_CC"/>
    <property type="match status" value="6"/>
</dbReference>
<reference evidence="8" key="1">
    <citation type="submission" date="2020-12" db="EMBL/GenBank/DDBJ databases">
        <authorList>
            <person name="Iha C."/>
        </authorList>
    </citation>
    <scope>NUCLEOTIDE SEQUENCE</scope>
</reference>
<dbReference type="OrthoDB" id="540763at2759"/>
<dbReference type="InterPro" id="IPR003591">
    <property type="entry name" value="Leu-rich_rpt_typical-subtyp"/>
</dbReference>
<protein>
    <recommendedName>
        <fullName evidence="10">NB-ARC domain-containing protein</fullName>
    </recommendedName>
</protein>
<proteinExistence type="predicted"/>
<dbReference type="GO" id="GO:0006952">
    <property type="term" value="P:defense response"/>
    <property type="evidence" value="ECO:0007669"/>
    <property type="project" value="UniProtKB-KW"/>
</dbReference>
<evidence type="ECO:0000259" key="5">
    <source>
        <dbReference type="Pfam" id="PF00931"/>
    </source>
</evidence>
<dbReference type="AlphaFoldDB" id="A0A8S1JFS8"/>
<dbReference type="InterPro" id="IPR036537">
    <property type="entry name" value="Adaptor_Cbl_N_dom_sf"/>
</dbReference>
<dbReference type="CDD" id="cd21037">
    <property type="entry name" value="MLKL_NTD"/>
    <property type="match status" value="1"/>
</dbReference>
<evidence type="ECO:0000259" key="7">
    <source>
        <dbReference type="Pfam" id="PF23598"/>
    </source>
</evidence>
<feature type="domain" description="Disease resistance R13L4/SHOC-2-like LRR" evidence="7">
    <location>
        <begin position="1003"/>
        <end position="1103"/>
    </location>
</feature>
<dbReference type="GO" id="GO:0043531">
    <property type="term" value="F:ADP binding"/>
    <property type="evidence" value="ECO:0007669"/>
    <property type="project" value="InterPro"/>
</dbReference>
<dbReference type="Pfam" id="PF22215">
    <property type="entry name" value="MLKL_N"/>
    <property type="match status" value="1"/>
</dbReference>
<dbReference type="InterPro" id="IPR036388">
    <property type="entry name" value="WH-like_DNA-bd_sf"/>
</dbReference>